<comment type="similarity">
    <text evidence="8">Belongs to the ATPase alpha/beta chains family. T3SS ATPase subfamily.</text>
</comment>
<dbReference type="InterPro" id="IPR050053">
    <property type="entry name" value="ATPase_alpha/beta_chains"/>
</dbReference>
<keyword evidence="5" id="KW-0067">ATP-binding</keyword>
<dbReference type="EC" id="7.4.2.8" evidence="9"/>
<comment type="caution">
    <text evidence="12">The sequence shown here is derived from an EMBL/GenBank/DDBJ whole genome shotgun (WGS) entry which is preliminary data.</text>
</comment>
<keyword evidence="13" id="KW-1185">Reference proteome</keyword>
<accession>A0ABS2KCE6</accession>
<dbReference type="NCBIfam" id="TIGR01026">
    <property type="entry name" value="fliI_yscN"/>
    <property type="match status" value="1"/>
</dbReference>
<organism evidence="12 13">
    <name type="scientific">Dyella mobilis</name>
    <dbReference type="NCBI Taxonomy" id="1849582"/>
    <lineage>
        <taxon>Bacteria</taxon>
        <taxon>Pseudomonadati</taxon>
        <taxon>Pseudomonadota</taxon>
        <taxon>Gammaproteobacteria</taxon>
        <taxon>Lysobacterales</taxon>
        <taxon>Rhodanobacteraceae</taxon>
        <taxon>Dyella</taxon>
    </lineage>
</organism>
<dbReference type="InterPro" id="IPR005714">
    <property type="entry name" value="ATPase_T3SS_FliI/YscN"/>
</dbReference>
<name>A0ABS2KCE6_9GAMM</name>
<dbReference type="InterPro" id="IPR027417">
    <property type="entry name" value="P-loop_NTPase"/>
</dbReference>
<dbReference type="Pfam" id="PF18269">
    <property type="entry name" value="T3SS_ATPase_C"/>
    <property type="match status" value="1"/>
</dbReference>
<keyword evidence="6" id="KW-0653">Protein transport</keyword>
<sequence>MNAAASSPPNAVEVRRGGKIVGVTGTVVRVIGVRARVGDLCRFVSPEAPEALLGEVVGLDGEALIVMPIGSNEGLSATTLVESVGHGLRIPSGRALLGRVVDGFCRPMDALPPLPEAVHDVRAKVPSPLHRPIVDQPFATGVRAIDGLLTIGVGQRVGVFAGPGVGKTSLMSAIAAQANVDAVVIGLIGERGREVQEFMRDGIAPQMRERAVVVVATSDRPAAERIKSAHVACAIAESLRDEGAHVLLVLDSLTRFARALREIGLAAGEPPARRGFPPSVFAELPRLIERAGRSNHGAITGFYTVLAEGQEMGDPVSEEAISLLDGHIALSRDLAAAGHFPAIDVLASRSRVMDNVCERQQLVYAGKVRQWMAAYQKSELLIRLGEYRPGADAELDEAVAKHPDIRAFLQQPLREAAASVETAAALAQLATPPAGI</sequence>
<evidence type="ECO:0000256" key="8">
    <source>
        <dbReference type="ARBA" id="ARBA00024342"/>
    </source>
</evidence>
<evidence type="ECO:0000313" key="13">
    <source>
        <dbReference type="Proteomes" id="UP001430193"/>
    </source>
</evidence>
<evidence type="ECO:0000256" key="3">
    <source>
        <dbReference type="ARBA" id="ARBA00022490"/>
    </source>
</evidence>
<protein>
    <recommendedName>
        <fullName evidence="9">protein-secreting ATPase</fullName>
        <ecNumber evidence="9">7.4.2.8</ecNumber>
    </recommendedName>
</protein>
<reference evidence="12" key="1">
    <citation type="submission" date="2020-10" db="EMBL/GenBank/DDBJ databases">
        <title>Phylogeny of dyella-like bacteria.</title>
        <authorList>
            <person name="Fu J."/>
        </authorList>
    </citation>
    <scope>NUCLEOTIDE SEQUENCE</scope>
    <source>
        <strain evidence="12">DHON07</strain>
    </source>
</reference>
<dbReference type="SMART" id="SM00382">
    <property type="entry name" value="AAA"/>
    <property type="match status" value="1"/>
</dbReference>
<feature type="domain" description="AAA+ ATPase" evidence="11">
    <location>
        <begin position="153"/>
        <end position="334"/>
    </location>
</feature>
<dbReference type="Gene3D" id="3.40.50.12240">
    <property type="match status" value="1"/>
</dbReference>
<dbReference type="RefSeq" id="WP_204630109.1">
    <property type="nucleotide sequence ID" value="NZ_BSOC01000008.1"/>
</dbReference>
<dbReference type="Pfam" id="PF00006">
    <property type="entry name" value="ATP-synt_ab"/>
    <property type="match status" value="1"/>
</dbReference>
<gene>
    <name evidence="12" type="ORF">ISS99_03030</name>
</gene>
<dbReference type="SUPFAM" id="SSF52540">
    <property type="entry name" value="P-loop containing nucleoside triphosphate hydrolases"/>
    <property type="match status" value="1"/>
</dbReference>
<dbReference type="InterPro" id="IPR003593">
    <property type="entry name" value="AAA+_ATPase"/>
</dbReference>
<evidence type="ECO:0000256" key="7">
    <source>
        <dbReference type="ARBA" id="ARBA00022967"/>
    </source>
</evidence>
<evidence type="ECO:0000256" key="2">
    <source>
        <dbReference type="ARBA" id="ARBA00022448"/>
    </source>
</evidence>
<evidence type="ECO:0000256" key="5">
    <source>
        <dbReference type="ARBA" id="ARBA00022840"/>
    </source>
</evidence>
<keyword evidence="7" id="KW-1278">Translocase</keyword>
<dbReference type="CDD" id="cd01136">
    <property type="entry name" value="ATPase_flagellum-secretory_path_III"/>
    <property type="match status" value="1"/>
</dbReference>
<dbReference type="PANTHER" id="PTHR15184">
    <property type="entry name" value="ATP SYNTHASE"/>
    <property type="match status" value="1"/>
</dbReference>
<comment type="catalytic activity">
    <reaction evidence="10">
        <text>ATP + H2O + cellular proteinSide 1 = ADP + phosphate + cellular proteinSide 2.</text>
        <dbReference type="EC" id="7.4.2.8"/>
    </reaction>
</comment>
<dbReference type="PROSITE" id="PS00152">
    <property type="entry name" value="ATPASE_ALPHA_BETA"/>
    <property type="match status" value="1"/>
</dbReference>
<evidence type="ECO:0000256" key="9">
    <source>
        <dbReference type="ARBA" id="ARBA00024382"/>
    </source>
</evidence>
<dbReference type="PANTHER" id="PTHR15184:SF9">
    <property type="entry name" value="SPI-1 TYPE 3 SECRETION SYSTEM ATPASE"/>
    <property type="match status" value="1"/>
</dbReference>
<comment type="subcellular location">
    <subcellularLocation>
        <location evidence="1">Cytoplasm</location>
    </subcellularLocation>
</comment>
<proteinExistence type="inferred from homology"/>
<evidence type="ECO:0000313" key="12">
    <source>
        <dbReference type="EMBL" id="MBM7128485.1"/>
    </source>
</evidence>
<dbReference type="Proteomes" id="UP001430193">
    <property type="component" value="Unassembled WGS sequence"/>
</dbReference>
<evidence type="ECO:0000256" key="10">
    <source>
        <dbReference type="ARBA" id="ARBA00034006"/>
    </source>
</evidence>
<dbReference type="InterPro" id="IPR040627">
    <property type="entry name" value="T3SS_ATPase_C"/>
</dbReference>
<evidence type="ECO:0000256" key="6">
    <source>
        <dbReference type="ARBA" id="ARBA00022927"/>
    </source>
</evidence>
<dbReference type="InterPro" id="IPR000194">
    <property type="entry name" value="ATPase_F1/V1/A1_a/bsu_nucl-bd"/>
</dbReference>
<dbReference type="InterPro" id="IPR020003">
    <property type="entry name" value="ATPase_a/bsu_AS"/>
</dbReference>
<dbReference type="EMBL" id="JADIKF010000034">
    <property type="protein sequence ID" value="MBM7128485.1"/>
    <property type="molecule type" value="Genomic_DNA"/>
</dbReference>
<keyword evidence="2" id="KW-0813">Transport</keyword>
<evidence type="ECO:0000256" key="4">
    <source>
        <dbReference type="ARBA" id="ARBA00022741"/>
    </source>
</evidence>
<keyword evidence="3" id="KW-0963">Cytoplasm</keyword>
<dbReference type="InterPro" id="IPR004100">
    <property type="entry name" value="ATPase_F1/V1/A1_a/bsu_N"/>
</dbReference>
<evidence type="ECO:0000259" key="11">
    <source>
        <dbReference type="SMART" id="SM00382"/>
    </source>
</evidence>
<keyword evidence="4" id="KW-0547">Nucleotide-binding</keyword>
<dbReference type="Pfam" id="PF02874">
    <property type="entry name" value="ATP-synt_ab_N"/>
    <property type="match status" value="1"/>
</dbReference>
<evidence type="ECO:0000256" key="1">
    <source>
        <dbReference type="ARBA" id="ARBA00004496"/>
    </source>
</evidence>